<dbReference type="Proteomes" id="UP001146351">
    <property type="component" value="Unassembled WGS sequence"/>
</dbReference>
<evidence type="ECO:0000256" key="5">
    <source>
        <dbReference type="ARBA" id="ARBA00034078"/>
    </source>
</evidence>
<reference evidence="8" key="2">
    <citation type="journal article" date="2023" name="IMA Fungus">
        <title>Comparative genomic study of the Penicillium genus elucidates a diverse pangenome and 15 lateral gene transfer events.</title>
        <authorList>
            <person name="Petersen C."/>
            <person name="Sorensen T."/>
            <person name="Nielsen M.R."/>
            <person name="Sondergaard T.E."/>
            <person name="Sorensen J.L."/>
            <person name="Fitzpatrick D.A."/>
            <person name="Frisvad J.C."/>
            <person name="Nielsen K.L."/>
        </authorList>
    </citation>
    <scope>NUCLEOTIDE SEQUENCE</scope>
    <source>
        <strain evidence="8">IBT 21917</strain>
    </source>
</reference>
<evidence type="ECO:0000256" key="1">
    <source>
        <dbReference type="ARBA" id="ARBA00022714"/>
    </source>
</evidence>
<dbReference type="PROSITE" id="PS51296">
    <property type="entry name" value="RIESKE"/>
    <property type="match status" value="1"/>
</dbReference>
<evidence type="ECO:0000256" key="4">
    <source>
        <dbReference type="ARBA" id="ARBA00023014"/>
    </source>
</evidence>
<dbReference type="PANTHER" id="PTHR21496">
    <property type="entry name" value="FERREDOXIN-RELATED"/>
    <property type="match status" value="1"/>
</dbReference>
<evidence type="ECO:0000256" key="2">
    <source>
        <dbReference type="ARBA" id="ARBA00022723"/>
    </source>
</evidence>
<evidence type="ECO:0000256" key="3">
    <source>
        <dbReference type="ARBA" id="ARBA00023004"/>
    </source>
</evidence>
<dbReference type="GO" id="GO:0051537">
    <property type="term" value="F:2 iron, 2 sulfur cluster binding"/>
    <property type="evidence" value="ECO:0007669"/>
    <property type="project" value="UniProtKB-KW"/>
</dbReference>
<protein>
    <recommendedName>
        <fullName evidence="7">Rieske domain-containing protein</fullName>
    </recommendedName>
</protein>
<dbReference type="OrthoDB" id="426882at2759"/>
<feature type="domain" description="Rieske" evidence="7">
    <location>
        <begin position="47"/>
        <end position="149"/>
    </location>
</feature>
<evidence type="ECO:0000313" key="8">
    <source>
        <dbReference type="EMBL" id="KAJ5180171.1"/>
    </source>
</evidence>
<dbReference type="SUPFAM" id="SSF50022">
    <property type="entry name" value="ISP domain"/>
    <property type="match status" value="1"/>
</dbReference>
<proteinExistence type="predicted"/>
<evidence type="ECO:0000259" key="7">
    <source>
        <dbReference type="PROSITE" id="PS51296"/>
    </source>
</evidence>
<dbReference type="PANTHER" id="PTHR21496:SF0">
    <property type="entry name" value="RIESKE DOMAIN-CONTAINING PROTEIN"/>
    <property type="match status" value="1"/>
</dbReference>
<keyword evidence="3" id="KW-0408">Iron</keyword>
<keyword evidence="9" id="KW-1185">Reference proteome</keyword>
<organism evidence="8 9">
    <name type="scientific">Penicillium capsulatum</name>
    <dbReference type="NCBI Taxonomy" id="69766"/>
    <lineage>
        <taxon>Eukaryota</taxon>
        <taxon>Fungi</taxon>
        <taxon>Dikarya</taxon>
        <taxon>Ascomycota</taxon>
        <taxon>Pezizomycotina</taxon>
        <taxon>Eurotiomycetes</taxon>
        <taxon>Eurotiomycetidae</taxon>
        <taxon>Eurotiales</taxon>
        <taxon>Aspergillaceae</taxon>
        <taxon>Penicillium</taxon>
    </lineage>
</organism>
<comment type="cofactor">
    <cofactor evidence="5">
        <name>[2Fe-2S] cluster</name>
        <dbReference type="ChEBI" id="CHEBI:190135"/>
    </cofactor>
</comment>
<dbReference type="Gene3D" id="2.102.10.10">
    <property type="entry name" value="Rieske [2Fe-2S] iron-sulphur domain"/>
    <property type="match status" value="1"/>
</dbReference>
<dbReference type="InterPro" id="IPR017941">
    <property type="entry name" value="Rieske_2Fe-2S"/>
</dbReference>
<comment type="caution">
    <text evidence="8">The sequence shown here is derived from an EMBL/GenBank/DDBJ whole genome shotgun (WGS) entry which is preliminary data.</text>
</comment>
<gene>
    <name evidence="8" type="ORF">N7492_003381</name>
</gene>
<accession>A0A9W9IN25</accession>
<keyword evidence="4" id="KW-0411">Iron-sulfur</keyword>
<dbReference type="AlphaFoldDB" id="A0A9W9IN25"/>
<evidence type="ECO:0000313" key="9">
    <source>
        <dbReference type="Proteomes" id="UP001146351"/>
    </source>
</evidence>
<dbReference type="CDD" id="cd03467">
    <property type="entry name" value="Rieske"/>
    <property type="match status" value="1"/>
</dbReference>
<dbReference type="Pfam" id="PF00355">
    <property type="entry name" value="Rieske"/>
    <property type="match status" value="1"/>
</dbReference>
<evidence type="ECO:0000256" key="6">
    <source>
        <dbReference type="SAM" id="MobiDB-lite"/>
    </source>
</evidence>
<dbReference type="GO" id="GO:0046872">
    <property type="term" value="F:metal ion binding"/>
    <property type="evidence" value="ECO:0007669"/>
    <property type="project" value="UniProtKB-KW"/>
</dbReference>
<reference evidence="8" key="1">
    <citation type="submission" date="2022-11" db="EMBL/GenBank/DDBJ databases">
        <authorList>
            <person name="Petersen C."/>
        </authorList>
    </citation>
    <scope>NUCLEOTIDE SEQUENCE</scope>
    <source>
        <strain evidence="8">IBT 21917</strain>
    </source>
</reference>
<name>A0A9W9IN25_9EURO</name>
<dbReference type="InterPro" id="IPR036922">
    <property type="entry name" value="Rieske_2Fe-2S_sf"/>
</dbReference>
<keyword evidence="2" id="KW-0479">Metal-binding</keyword>
<sequence length="169" mass="19149">MNPFMRQARPDAIWHRVGLVSSFPDLDLDKDAYRIAPRCKAFSIPKGQVLGEEGPAEADIDLPGDLKDQVLVFKYKDKIHAIDHQCPHSSFALSQGNVFDIEDFGITLSAGITCPKHDWSFDLFSGQADRGKYKLKVWEVQLRDPPAPTDQTTEPTDKEVWVRRKQRIG</sequence>
<keyword evidence="1" id="KW-0001">2Fe-2S</keyword>
<feature type="region of interest" description="Disordered" evidence="6">
    <location>
        <begin position="144"/>
        <end position="169"/>
    </location>
</feature>
<dbReference type="EMBL" id="JAPQKO010000002">
    <property type="protein sequence ID" value="KAJ5180171.1"/>
    <property type="molecule type" value="Genomic_DNA"/>
</dbReference>